<accession>S2DC05</accession>
<gene>
    <name evidence="1" type="ORF">A33Q_2027</name>
</gene>
<name>S2DC05_INDAL</name>
<keyword evidence="2" id="KW-1185">Reference proteome</keyword>
<dbReference type="STRING" id="1189612.A33Q_2027"/>
<proteinExistence type="predicted"/>
<evidence type="ECO:0000313" key="1">
    <source>
        <dbReference type="EMBL" id="EOZ96717.1"/>
    </source>
</evidence>
<sequence>MFSTFFLVVIFNNAWAQRNFHVEILGGPSRSFLSYENSAFEPNFRSYTRLAWQESLRGYYELGNDLEIGFKKIGINEISSIVNRYF</sequence>
<comment type="caution">
    <text evidence="1">The sequence shown here is derived from an EMBL/GenBank/DDBJ whole genome shotgun (WGS) entry which is preliminary data.</text>
</comment>
<organism evidence="1 2">
    <name type="scientific">Indibacter alkaliphilus (strain CCUG 57479 / KCTC 22604 / LW1)</name>
    <dbReference type="NCBI Taxonomy" id="1189612"/>
    <lineage>
        <taxon>Bacteria</taxon>
        <taxon>Pseudomonadati</taxon>
        <taxon>Bacteroidota</taxon>
        <taxon>Cytophagia</taxon>
        <taxon>Cytophagales</taxon>
        <taxon>Cyclobacteriaceae</taxon>
    </lineage>
</organism>
<protein>
    <submittedName>
        <fullName evidence="1">Uncharacterized protein</fullName>
    </submittedName>
</protein>
<dbReference type="EMBL" id="ALWO02000032">
    <property type="protein sequence ID" value="EOZ96717.1"/>
    <property type="molecule type" value="Genomic_DNA"/>
</dbReference>
<evidence type="ECO:0000313" key="2">
    <source>
        <dbReference type="Proteomes" id="UP000006073"/>
    </source>
</evidence>
<reference evidence="1 2" key="1">
    <citation type="journal article" date="2013" name="Genome Announc.">
        <title>Draft Genome Sequence of Indibacter alkaliphilus Strain LW1T, Isolated from Lonar Lake, a Haloalkaline Lake in the Buldana District of Maharashtra, India.</title>
        <authorList>
            <person name="Singh A."/>
            <person name="Kumar Jangir P."/>
            <person name="Sharma R."/>
            <person name="Singh A."/>
            <person name="Kumar Pinnaka A."/>
            <person name="Shivaji S."/>
        </authorList>
    </citation>
    <scope>NUCLEOTIDE SEQUENCE [LARGE SCALE GENOMIC DNA]</scope>
    <source>
        <strain evidence="2">CCUG 57479 / KCTC 22604 / LW1</strain>
    </source>
</reference>
<dbReference type="AlphaFoldDB" id="S2DC05"/>
<dbReference type="Proteomes" id="UP000006073">
    <property type="component" value="Unassembled WGS sequence"/>
</dbReference>